<dbReference type="RefSeq" id="WP_146561327.1">
    <property type="nucleotide sequence ID" value="NZ_VIGW01000005.1"/>
</dbReference>
<reference evidence="1 2" key="1">
    <citation type="submission" date="2019-06" db="EMBL/GenBank/DDBJ databases">
        <title>Tsukamurella conjunctivitidis sp. nov., Tsukamurella assacharolytica sp. nov. and Tsukamurella sputae sp. nov. isolated from patients with conjunctivitis, bacteraemia (lymphoma) and respiratory infection (sputum) in Hong Kong.</title>
        <authorList>
            <person name="Teng J.L.L."/>
            <person name="Lee H.H."/>
            <person name="Fong J.Y.H."/>
            <person name="Fok K.M.N."/>
            <person name="Lau S.K.P."/>
            <person name="Woo P.C.Y."/>
        </authorList>
    </citation>
    <scope>NUCLEOTIDE SEQUENCE [LARGE SCALE GENOMIC DNA]</scope>
    <source>
        <strain evidence="1 2">HKU71</strain>
    </source>
</reference>
<evidence type="ECO:0000313" key="2">
    <source>
        <dbReference type="Proteomes" id="UP000317291"/>
    </source>
</evidence>
<dbReference type="CDD" id="cd06561">
    <property type="entry name" value="AlkD_like"/>
    <property type="match status" value="1"/>
</dbReference>
<evidence type="ECO:0000313" key="1">
    <source>
        <dbReference type="EMBL" id="TWS19199.1"/>
    </source>
</evidence>
<dbReference type="Pfam" id="PF08713">
    <property type="entry name" value="DNA_alkylation"/>
    <property type="match status" value="1"/>
</dbReference>
<dbReference type="InterPro" id="IPR016024">
    <property type="entry name" value="ARM-type_fold"/>
</dbReference>
<comment type="caution">
    <text evidence="1">The sequence shown here is derived from an EMBL/GenBank/DDBJ whole genome shotgun (WGS) entry which is preliminary data.</text>
</comment>
<dbReference type="EMBL" id="VIGW01000005">
    <property type="protein sequence ID" value="TWS19199.1"/>
    <property type="molecule type" value="Genomic_DNA"/>
</dbReference>
<dbReference type="PANTHER" id="PTHR41291">
    <property type="entry name" value="DNA ALKYLATION REPAIR PROTEIN"/>
    <property type="match status" value="1"/>
</dbReference>
<dbReference type="AlphaFoldDB" id="A0A5C5R7Y4"/>
<proteinExistence type="predicted"/>
<accession>A0A5C5R7Y4</accession>
<dbReference type="PANTHER" id="PTHR41291:SF1">
    <property type="entry name" value="DNA ALKYLATION REPAIR PROTEIN"/>
    <property type="match status" value="1"/>
</dbReference>
<dbReference type="OrthoDB" id="3818495at2"/>
<dbReference type="SUPFAM" id="SSF48371">
    <property type="entry name" value="ARM repeat"/>
    <property type="match status" value="1"/>
</dbReference>
<dbReference type="Proteomes" id="UP000317291">
    <property type="component" value="Unassembled WGS sequence"/>
</dbReference>
<dbReference type="Gene3D" id="1.25.10.90">
    <property type="match status" value="1"/>
</dbReference>
<keyword evidence="2" id="KW-1185">Reference proteome</keyword>
<gene>
    <name evidence="1" type="ORF">FK529_11845</name>
</gene>
<organism evidence="1 2">
    <name type="scientific">Tsukamurella asaccharolytica</name>
    <dbReference type="NCBI Taxonomy" id="2592067"/>
    <lineage>
        <taxon>Bacteria</taxon>
        <taxon>Bacillati</taxon>
        <taxon>Actinomycetota</taxon>
        <taxon>Actinomycetes</taxon>
        <taxon>Mycobacteriales</taxon>
        <taxon>Tsukamurellaceae</taxon>
        <taxon>Tsukamurella</taxon>
    </lineage>
</organism>
<name>A0A5C5R7Y4_9ACTN</name>
<protein>
    <submittedName>
        <fullName evidence="1">DNA alkylation repair protein</fullName>
    </submittedName>
</protein>
<dbReference type="InterPro" id="IPR014825">
    <property type="entry name" value="DNA_alkylation"/>
</dbReference>
<sequence length="226" mass="24899">MSRAEDVITELAALEDPRARAVNERHGDPHGVNLTKLRAVAKSLGTDRELAGELWESGDVAAQLVALLISRPKAFTEDDVDAMLRTTRSEKAHDWLLNYLVKKSPHAAALRSRWFDDADPRVRAAGWTLTTHAVTTADLDRDALLDTIAREMREAEPKLQWAMNETLATIGIEDEGRRARAVAIGEELQVLADYPVSKGCTSPYAPAWIAEIVRRREDGAALADAP</sequence>